<reference evidence="1 2" key="1">
    <citation type="submission" date="2019-08" db="EMBL/GenBank/DDBJ databases">
        <title>Whole genome of Aphis craccivora.</title>
        <authorList>
            <person name="Voronova N.V."/>
            <person name="Shulinski R.S."/>
            <person name="Bandarenka Y.V."/>
            <person name="Zhorov D.G."/>
            <person name="Warner D."/>
        </authorList>
    </citation>
    <scope>NUCLEOTIDE SEQUENCE [LARGE SCALE GENOMIC DNA]</scope>
    <source>
        <strain evidence="1">180601</strain>
        <tissue evidence="1">Whole Body</tissue>
    </source>
</reference>
<proteinExistence type="predicted"/>
<dbReference type="EMBL" id="VUJU01003999">
    <property type="protein sequence ID" value="KAF0755850.1"/>
    <property type="molecule type" value="Genomic_DNA"/>
</dbReference>
<comment type="caution">
    <text evidence="1">The sequence shown here is derived from an EMBL/GenBank/DDBJ whole genome shotgun (WGS) entry which is preliminary data.</text>
</comment>
<protein>
    <submittedName>
        <fullName evidence="1">Uncharacterized protein</fullName>
    </submittedName>
</protein>
<sequence>MRLYSTRKRRLHKNGIHKPTVNETNAIREGIDSQNNEYPNALLRGSVRDRSLRCLYFVSVLGSIVGSNPACYAGDRDSIPRQGANLTWRC</sequence>
<organism evidence="1 2">
    <name type="scientific">Aphis craccivora</name>
    <name type="common">Cowpea aphid</name>
    <dbReference type="NCBI Taxonomy" id="307492"/>
    <lineage>
        <taxon>Eukaryota</taxon>
        <taxon>Metazoa</taxon>
        <taxon>Ecdysozoa</taxon>
        <taxon>Arthropoda</taxon>
        <taxon>Hexapoda</taxon>
        <taxon>Insecta</taxon>
        <taxon>Pterygota</taxon>
        <taxon>Neoptera</taxon>
        <taxon>Paraneoptera</taxon>
        <taxon>Hemiptera</taxon>
        <taxon>Sternorrhyncha</taxon>
        <taxon>Aphidomorpha</taxon>
        <taxon>Aphidoidea</taxon>
        <taxon>Aphididae</taxon>
        <taxon>Aphidini</taxon>
        <taxon>Aphis</taxon>
        <taxon>Aphis</taxon>
    </lineage>
</organism>
<dbReference type="Proteomes" id="UP000478052">
    <property type="component" value="Unassembled WGS sequence"/>
</dbReference>
<evidence type="ECO:0000313" key="1">
    <source>
        <dbReference type="EMBL" id="KAF0755850.1"/>
    </source>
</evidence>
<gene>
    <name evidence="1" type="ORF">FWK35_00018928</name>
</gene>
<evidence type="ECO:0000313" key="2">
    <source>
        <dbReference type="Proteomes" id="UP000478052"/>
    </source>
</evidence>
<dbReference type="AlphaFoldDB" id="A0A6G0YH47"/>
<keyword evidence="2" id="KW-1185">Reference proteome</keyword>
<accession>A0A6G0YH47</accession>
<name>A0A6G0YH47_APHCR</name>